<dbReference type="PANTHER" id="PTHR30108">
    <property type="entry name" value="3-OCTAPRENYL-4-HYDROXYBENZOATE CARBOXY-LYASE-RELATED"/>
    <property type="match status" value="1"/>
</dbReference>
<dbReference type="InterPro" id="IPR049383">
    <property type="entry name" value="UbiD-like_N"/>
</dbReference>
<dbReference type="RefSeq" id="WP_015403920.1">
    <property type="nucleotide sequence ID" value="NC_020304.1"/>
</dbReference>
<evidence type="ECO:0000259" key="3">
    <source>
        <dbReference type="Pfam" id="PF20696"/>
    </source>
</evidence>
<organism evidence="4 5">
    <name type="scientific">Desulfocapsa sulfexigens (strain DSM 10523 / SB164P1)</name>
    <dbReference type="NCBI Taxonomy" id="1167006"/>
    <lineage>
        <taxon>Bacteria</taxon>
        <taxon>Pseudomonadati</taxon>
        <taxon>Thermodesulfobacteriota</taxon>
        <taxon>Desulfobulbia</taxon>
        <taxon>Desulfobulbales</taxon>
        <taxon>Desulfocapsaceae</taxon>
        <taxon>Desulfocapsa</taxon>
    </lineage>
</organism>
<name>M1NEU9_DESSD</name>
<evidence type="ECO:0000313" key="5">
    <source>
        <dbReference type="Proteomes" id="UP000011721"/>
    </source>
</evidence>
<evidence type="ECO:0000259" key="2">
    <source>
        <dbReference type="Pfam" id="PF20695"/>
    </source>
</evidence>
<dbReference type="Pfam" id="PF20696">
    <property type="entry name" value="UbiD_C"/>
    <property type="match status" value="1"/>
</dbReference>
<dbReference type="Gene3D" id="3.40.1670.10">
    <property type="entry name" value="UbiD C-terminal domain-like"/>
    <property type="match status" value="1"/>
</dbReference>
<accession>M1NEU9</accession>
<dbReference type="KEGG" id="dsf:UWK_01671"/>
<dbReference type="SUPFAM" id="SSF143968">
    <property type="entry name" value="UbiD C-terminal domain-like"/>
    <property type="match status" value="2"/>
</dbReference>
<dbReference type="Proteomes" id="UP000011721">
    <property type="component" value="Chromosome"/>
</dbReference>
<dbReference type="Pfam" id="PF20695">
    <property type="entry name" value="UbiD_N"/>
    <property type="match status" value="1"/>
</dbReference>
<dbReference type="HOGENOM" id="CLU_023348_4_1_7"/>
<keyword evidence="5" id="KW-1185">Reference proteome</keyword>
<dbReference type="NCBIfam" id="TIGR00148">
    <property type="entry name" value="UbiD family decarboxylase"/>
    <property type="match status" value="1"/>
</dbReference>
<feature type="domain" description="3-octaprenyl-4-hydroxybenzoate carboxy-lyase-like Rift-related" evidence="1">
    <location>
        <begin position="121"/>
        <end position="317"/>
    </location>
</feature>
<sequence length="592" mass="66619">MAHDILYDLRSFIELLRRENQLLVIDEEVNPDLEIAEIHRRVIHRQGPALLFTKVKGSSFPVITNLFGTAKRLELAFGSRPQNFVRDLVNLTESLMPLKAKKLWDNRNLFIEGLKIGLKEKKHGPILENCQLPPRLSSLPMLTSWHSDGGAFVTLPLVYTEHPGGKGHNLGMYRIQRHDDTTTGIHWQIHKGGGYHYHEAEKLNQPLPMTLYIGGPPALMLSAIAPLPEDIPELMLTSLLIGKKLDMTADPKGGHRLVANSEFAVRGVVPPHLRKPEGPFGDHYGYNSLQHDYPVFQASHLYHRNNAIYPATIVGRPKQEDYFIGDFLQDLLSPLFPLVMKGVRELKTFGETGFHCLAAARVADRYPREAFACGLRVLGEGQLSLTKFLILTDGDIDITNFPELWTHVLERIQWDSDLFVFANVSQDTLDYTGPSVNKGSKAMMMGLGKEKIRELPTEFSGNLPIHCQKAKAYLPGTLVLESTGYEEKPDLAEHIAQDPALSNWPAILLVDNCDEATCSVQEFLWTFFTRFEPAADIHGAATSVQRFHVGLTPPIVFDCRMKPWYTDVLEVDDATKKLVDSRIHLLLPPNLR</sequence>
<evidence type="ECO:0000259" key="1">
    <source>
        <dbReference type="Pfam" id="PF01977"/>
    </source>
</evidence>
<dbReference type="Pfam" id="PF01977">
    <property type="entry name" value="UbiD"/>
    <property type="match status" value="1"/>
</dbReference>
<dbReference type="InterPro" id="IPR002830">
    <property type="entry name" value="UbiD"/>
</dbReference>
<reference evidence="5" key="1">
    <citation type="journal article" date="2013" name="Stand. Genomic Sci.">
        <title>Complete genome sequence of Desulfocapsa sulfexigens, a marine deltaproteobacterium specialized in disproportionating inorganic sulfur compounds.</title>
        <authorList>
            <person name="Finster K.W."/>
            <person name="Kjeldsen K.U."/>
            <person name="Kube M."/>
            <person name="Reinhardt R."/>
            <person name="Mussmann M."/>
            <person name="Amann R."/>
            <person name="Schreiber L."/>
        </authorList>
    </citation>
    <scope>NUCLEOTIDE SEQUENCE [LARGE SCALE GENOMIC DNA]</scope>
    <source>
        <strain evidence="5">DSM 10523 / SB164P1</strain>
    </source>
</reference>
<dbReference type="InterPro" id="IPR048304">
    <property type="entry name" value="UbiD_Rift_dom"/>
</dbReference>
<dbReference type="GO" id="GO:0016831">
    <property type="term" value="F:carboxy-lyase activity"/>
    <property type="evidence" value="ECO:0007669"/>
    <property type="project" value="InterPro"/>
</dbReference>
<dbReference type="eggNOG" id="COG0043">
    <property type="taxonomic scope" value="Bacteria"/>
</dbReference>
<evidence type="ECO:0000313" key="4">
    <source>
        <dbReference type="EMBL" id="AGF78229.1"/>
    </source>
</evidence>
<dbReference type="EMBL" id="CP003985">
    <property type="protein sequence ID" value="AGF78229.1"/>
    <property type="molecule type" value="Genomic_DNA"/>
</dbReference>
<gene>
    <name evidence="4" type="ordered locus">UWK_01671</name>
</gene>
<protein>
    <submittedName>
        <fullName evidence="4">UbiD family decarboxylase</fullName>
    </submittedName>
</protein>
<dbReference type="OrthoDB" id="9809841at2"/>
<dbReference type="InterPro" id="IPR049381">
    <property type="entry name" value="UbiD-like_C"/>
</dbReference>
<dbReference type="AlphaFoldDB" id="M1NEU9"/>
<dbReference type="GO" id="GO:0005737">
    <property type="term" value="C:cytoplasm"/>
    <property type="evidence" value="ECO:0007669"/>
    <property type="project" value="TreeGrafter"/>
</dbReference>
<proteinExistence type="predicted"/>
<feature type="domain" description="3-octaprenyl-4-hydroxybenzoate carboxy-lyase-like N-terminal" evidence="2">
    <location>
        <begin position="13"/>
        <end position="90"/>
    </location>
</feature>
<dbReference type="PATRIC" id="fig|1167006.5.peg.1845"/>
<feature type="domain" description="3-octaprenyl-4-hydroxybenzoate carboxy-lyase-like C-terminal" evidence="3">
    <location>
        <begin position="323"/>
        <end position="444"/>
    </location>
</feature>
<dbReference type="PANTHER" id="PTHR30108:SF7">
    <property type="entry name" value="3-POLYPRENYL-4-HYDROXYBENZOATE DECARBOXYLASE"/>
    <property type="match status" value="1"/>
</dbReference>
<dbReference type="STRING" id="1167006.UWK_01671"/>
<dbReference type="SUPFAM" id="SSF50475">
    <property type="entry name" value="FMN-binding split barrel"/>
    <property type="match status" value="1"/>
</dbReference>